<dbReference type="EMBL" id="JAUESC010000383">
    <property type="protein sequence ID" value="KAK0584520.1"/>
    <property type="molecule type" value="Genomic_DNA"/>
</dbReference>
<proteinExistence type="predicted"/>
<evidence type="ECO:0000313" key="2">
    <source>
        <dbReference type="Proteomes" id="UP001168877"/>
    </source>
</evidence>
<organism evidence="1 2">
    <name type="scientific">Acer saccharum</name>
    <name type="common">Sugar maple</name>
    <dbReference type="NCBI Taxonomy" id="4024"/>
    <lineage>
        <taxon>Eukaryota</taxon>
        <taxon>Viridiplantae</taxon>
        <taxon>Streptophyta</taxon>
        <taxon>Embryophyta</taxon>
        <taxon>Tracheophyta</taxon>
        <taxon>Spermatophyta</taxon>
        <taxon>Magnoliopsida</taxon>
        <taxon>eudicotyledons</taxon>
        <taxon>Gunneridae</taxon>
        <taxon>Pentapetalae</taxon>
        <taxon>rosids</taxon>
        <taxon>malvids</taxon>
        <taxon>Sapindales</taxon>
        <taxon>Sapindaceae</taxon>
        <taxon>Hippocastanoideae</taxon>
        <taxon>Acereae</taxon>
        <taxon>Acer</taxon>
    </lineage>
</organism>
<keyword evidence="2" id="KW-1185">Reference proteome</keyword>
<gene>
    <name evidence="1" type="ORF">LWI29_014451</name>
</gene>
<evidence type="ECO:0000313" key="1">
    <source>
        <dbReference type="EMBL" id="KAK0584520.1"/>
    </source>
</evidence>
<comment type="caution">
    <text evidence="1">The sequence shown here is derived from an EMBL/GenBank/DDBJ whole genome shotgun (WGS) entry which is preliminary data.</text>
</comment>
<accession>A0AA39S7F7</accession>
<sequence>MMSMVIARKILKSEKQSYARVEGNLREESDGKAQDIENQENTQRTILELGVKMAVMKKLRSSLQPLFSLFPFLSRFSDGGAEEGGILSLNDLTD</sequence>
<dbReference type="AlphaFoldDB" id="A0AA39S7F7"/>
<dbReference type="Proteomes" id="UP001168877">
    <property type="component" value="Unassembled WGS sequence"/>
</dbReference>
<reference evidence="1" key="2">
    <citation type="submission" date="2023-06" db="EMBL/GenBank/DDBJ databases">
        <authorList>
            <person name="Swenson N.G."/>
            <person name="Wegrzyn J.L."/>
            <person name="Mcevoy S.L."/>
        </authorList>
    </citation>
    <scope>NUCLEOTIDE SEQUENCE</scope>
    <source>
        <strain evidence="1">NS2018</strain>
        <tissue evidence="1">Leaf</tissue>
    </source>
</reference>
<protein>
    <submittedName>
        <fullName evidence="1">Uncharacterized protein</fullName>
    </submittedName>
</protein>
<name>A0AA39S7F7_ACESA</name>
<reference evidence="1" key="1">
    <citation type="journal article" date="2022" name="Plant J.">
        <title>Strategies of tolerance reflected in two North American maple genomes.</title>
        <authorList>
            <person name="McEvoy S.L."/>
            <person name="Sezen U.U."/>
            <person name="Trouern-Trend A."/>
            <person name="McMahon S.M."/>
            <person name="Schaberg P.G."/>
            <person name="Yang J."/>
            <person name="Wegrzyn J.L."/>
            <person name="Swenson N.G."/>
        </authorList>
    </citation>
    <scope>NUCLEOTIDE SEQUENCE</scope>
    <source>
        <strain evidence="1">NS2018</strain>
    </source>
</reference>